<keyword evidence="7" id="KW-1185">Reference proteome</keyword>
<dbReference type="SUPFAM" id="SSF56601">
    <property type="entry name" value="beta-lactamase/transpeptidase-like"/>
    <property type="match status" value="1"/>
</dbReference>
<reference evidence="6 7" key="1">
    <citation type="submission" date="2019-08" db="EMBL/GenBank/DDBJ databases">
        <title>Bioinformatics analysis of the strain L3 and L5.</title>
        <authorList>
            <person name="Li X."/>
        </authorList>
    </citation>
    <scope>NUCLEOTIDE SEQUENCE [LARGE SCALE GENOMIC DNA]</scope>
    <source>
        <strain evidence="6 7">L5</strain>
    </source>
</reference>
<comment type="catalytic activity">
    <reaction evidence="1">
        <text>a beta-lactam + H2O = a substituted beta-amino acid</text>
        <dbReference type="Rhea" id="RHEA:20401"/>
        <dbReference type="ChEBI" id="CHEBI:15377"/>
        <dbReference type="ChEBI" id="CHEBI:35627"/>
        <dbReference type="ChEBI" id="CHEBI:140347"/>
        <dbReference type="EC" id="3.5.2.6"/>
    </reaction>
</comment>
<dbReference type="PANTHER" id="PTHR35333:SF3">
    <property type="entry name" value="BETA-LACTAMASE-TYPE TRANSPEPTIDASE FOLD CONTAINING PROTEIN"/>
    <property type="match status" value="1"/>
</dbReference>
<dbReference type="PANTHER" id="PTHR35333">
    <property type="entry name" value="BETA-LACTAMASE"/>
    <property type="match status" value="1"/>
</dbReference>
<comment type="similarity">
    <text evidence="2">Belongs to the class-A beta-lactamase family.</text>
</comment>
<dbReference type="InterPro" id="IPR045155">
    <property type="entry name" value="Beta-lactam_cat"/>
</dbReference>
<feature type="domain" description="Beta-lactamase class A catalytic" evidence="5">
    <location>
        <begin position="79"/>
        <end position="188"/>
    </location>
</feature>
<name>A0A7V7KJ95_9GAMM</name>
<comment type="caution">
    <text evidence="6">The sequence shown here is derived from an EMBL/GenBank/DDBJ whole genome shotgun (WGS) entry which is preliminary data.</text>
</comment>
<dbReference type="GO" id="GO:0030655">
    <property type="term" value="P:beta-lactam antibiotic catabolic process"/>
    <property type="evidence" value="ECO:0007669"/>
    <property type="project" value="InterPro"/>
</dbReference>
<feature type="chain" id="PRO_5030576602" description="beta-lactamase" evidence="4">
    <location>
        <begin position="44"/>
        <end position="388"/>
    </location>
</feature>
<dbReference type="EMBL" id="VTPY01000002">
    <property type="protein sequence ID" value="KAA0013837.1"/>
    <property type="molecule type" value="Genomic_DNA"/>
</dbReference>
<keyword evidence="6" id="KW-0378">Hydrolase</keyword>
<dbReference type="GO" id="GO:0008800">
    <property type="term" value="F:beta-lactamase activity"/>
    <property type="evidence" value="ECO:0007669"/>
    <property type="project" value="UniProtKB-EC"/>
</dbReference>
<gene>
    <name evidence="6" type="ORF">F0A17_05700</name>
</gene>
<organism evidence="6 7">
    <name type="scientific">Billgrantia pellis</name>
    <dbReference type="NCBI Taxonomy" id="2606936"/>
    <lineage>
        <taxon>Bacteria</taxon>
        <taxon>Pseudomonadati</taxon>
        <taxon>Pseudomonadota</taxon>
        <taxon>Gammaproteobacteria</taxon>
        <taxon>Oceanospirillales</taxon>
        <taxon>Halomonadaceae</taxon>
        <taxon>Billgrantia</taxon>
    </lineage>
</organism>
<proteinExistence type="inferred from homology"/>
<dbReference type="Pfam" id="PF13354">
    <property type="entry name" value="Beta-lactamase2"/>
    <property type="match status" value="2"/>
</dbReference>
<dbReference type="InterPro" id="IPR012338">
    <property type="entry name" value="Beta-lactam/transpept-like"/>
</dbReference>
<evidence type="ECO:0000313" key="6">
    <source>
        <dbReference type="EMBL" id="KAA0013837.1"/>
    </source>
</evidence>
<dbReference type="Proteomes" id="UP000486760">
    <property type="component" value="Unassembled WGS sequence"/>
</dbReference>
<dbReference type="EC" id="3.5.2.6" evidence="3"/>
<dbReference type="InterPro" id="IPR000871">
    <property type="entry name" value="Beta-lactam_class-A"/>
</dbReference>
<evidence type="ECO:0000259" key="5">
    <source>
        <dbReference type="Pfam" id="PF13354"/>
    </source>
</evidence>
<keyword evidence="4" id="KW-0732">Signal</keyword>
<accession>A0A7V7KJ95</accession>
<evidence type="ECO:0000256" key="1">
    <source>
        <dbReference type="ARBA" id="ARBA00001526"/>
    </source>
</evidence>
<feature type="signal peptide" evidence="4">
    <location>
        <begin position="1"/>
        <end position="43"/>
    </location>
</feature>
<evidence type="ECO:0000256" key="2">
    <source>
        <dbReference type="ARBA" id="ARBA00009009"/>
    </source>
</evidence>
<evidence type="ECO:0000313" key="7">
    <source>
        <dbReference type="Proteomes" id="UP000486760"/>
    </source>
</evidence>
<protein>
    <recommendedName>
        <fullName evidence="3">beta-lactamase</fullName>
        <ecNumber evidence="3">3.5.2.6</ecNumber>
    </recommendedName>
</protein>
<dbReference type="Gene3D" id="3.40.710.10">
    <property type="entry name" value="DD-peptidase/beta-lactamase superfamily"/>
    <property type="match status" value="1"/>
</dbReference>
<dbReference type="GO" id="GO:0046677">
    <property type="term" value="P:response to antibiotic"/>
    <property type="evidence" value="ECO:0007669"/>
    <property type="project" value="InterPro"/>
</dbReference>
<sequence>MRLDWSRGGSMEGRWRNRRWRGVVHCLLSASFLWLSSSAPAGAEPDWTERAVLRVEPAWGNRLQARLALLEAGFGGKLGVHVRDLGNGARFGWHDDEFWYLASMTKVPVAVELMARVEAGETTLNERLEVQRSDYVDGAGATNWASPGSRLTLRQLLESMLIVSDNTATDMLIRYLGLESVNRRVRQLTPPGGVGPITTLVDVRRHVHANLHPDAFALGGMDFIELRKRNDENARLAWLQQRLGLSSANLHLSSLDEAYRRYYATDLNSGRLDAIGDMFADIAEGRALGPDTTAELLATMARTTSGERRLKAGLGRDVRLTHKTGTQHRHACDAGIATQGQGSEARRAVIVACVRGELDLARNEQMLAAIGRAIREAGVLEPARQAAW</sequence>
<feature type="domain" description="Beta-lactamase class A catalytic" evidence="5">
    <location>
        <begin position="241"/>
        <end position="340"/>
    </location>
</feature>
<evidence type="ECO:0000256" key="3">
    <source>
        <dbReference type="ARBA" id="ARBA00012865"/>
    </source>
</evidence>
<evidence type="ECO:0000256" key="4">
    <source>
        <dbReference type="SAM" id="SignalP"/>
    </source>
</evidence>
<dbReference type="AlphaFoldDB" id="A0A7V7KJ95"/>